<dbReference type="Proteomes" id="UP000828941">
    <property type="component" value="Chromosome 1"/>
</dbReference>
<accession>A0ACB9Q8D9</accession>
<protein>
    <submittedName>
        <fullName evidence="1">Uncharacterized protein</fullName>
    </submittedName>
</protein>
<evidence type="ECO:0000313" key="1">
    <source>
        <dbReference type="EMBL" id="KAI4357021.1"/>
    </source>
</evidence>
<name>A0ACB9Q8D9_BAUVA</name>
<keyword evidence="2" id="KW-1185">Reference proteome</keyword>
<gene>
    <name evidence="1" type="ORF">L6164_000999</name>
</gene>
<evidence type="ECO:0000313" key="2">
    <source>
        <dbReference type="Proteomes" id="UP000828941"/>
    </source>
</evidence>
<sequence>MASDSKENNNHLVKSPIEEEEEDYDGACALLLGCSPIFSAVLKAALELHLFEIIANEASSDGAPMSVSEIASHLPTQHPEMPRRLERMLILLASHSLLACSSRTNQDGGIERVYGLTPVAQYFAHDISAESFRSLSKFLSHQAITEVLINFKDAILDSEADLFKKIHGKTAYEYMATDPTLSEAFQGVMTKFCLIDTISLLEVYNGFEGISTLVDVGGGTGQNLQMIIAEYPSIKGINFDQPQVIKNAPKLSGIEHVGGDMFTSVPSGDAMMLKLVTHNWSDETCVTILRNCNKALTEKGKVIIVDFIMPDTIEPTVKTQLTSCLDNMMFLYAGGRERTEKEFEALCKQSGFSGFQVVCRARSALGVIEFHKG</sequence>
<dbReference type="EMBL" id="CM039426">
    <property type="protein sequence ID" value="KAI4357021.1"/>
    <property type="molecule type" value="Genomic_DNA"/>
</dbReference>
<reference evidence="1 2" key="1">
    <citation type="journal article" date="2022" name="DNA Res.">
        <title>Chromosomal-level genome assembly of the orchid tree Bauhinia variegata (Leguminosae; Cercidoideae) supports the allotetraploid origin hypothesis of Bauhinia.</title>
        <authorList>
            <person name="Zhong Y."/>
            <person name="Chen Y."/>
            <person name="Zheng D."/>
            <person name="Pang J."/>
            <person name="Liu Y."/>
            <person name="Luo S."/>
            <person name="Meng S."/>
            <person name="Qian L."/>
            <person name="Wei D."/>
            <person name="Dai S."/>
            <person name="Zhou R."/>
        </authorList>
    </citation>
    <scope>NUCLEOTIDE SEQUENCE [LARGE SCALE GENOMIC DNA]</scope>
    <source>
        <strain evidence="1">BV-YZ2020</strain>
    </source>
</reference>
<organism evidence="1 2">
    <name type="scientific">Bauhinia variegata</name>
    <name type="common">Purple orchid tree</name>
    <name type="synonym">Phanera variegata</name>
    <dbReference type="NCBI Taxonomy" id="167791"/>
    <lineage>
        <taxon>Eukaryota</taxon>
        <taxon>Viridiplantae</taxon>
        <taxon>Streptophyta</taxon>
        <taxon>Embryophyta</taxon>
        <taxon>Tracheophyta</taxon>
        <taxon>Spermatophyta</taxon>
        <taxon>Magnoliopsida</taxon>
        <taxon>eudicotyledons</taxon>
        <taxon>Gunneridae</taxon>
        <taxon>Pentapetalae</taxon>
        <taxon>rosids</taxon>
        <taxon>fabids</taxon>
        <taxon>Fabales</taxon>
        <taxon>Fabaceae</taxon>
        <taxon>Cercidoideae</taxon>
        <taxon>Cercideae</taxon>
        <taxon>Bauhiniinae</taxon>
        <taxon>Bauhinia</taxon>
    </lineage>
</organism>
<proteinExistence type="predicted"/>
<comment type="caution">
    <text evidence="1">The sequence shown here is derived from an EMBL/GenBank/DDBJ whole genome shotgun (WGS) entry which is preliminary data.</text>
</comment>